<dbReference type="GO" id="GO:0030163">
    <property type="term" value="P:protein catabolic process"/>
    <property type="evidence" value="ECO:0007669"/>
    <property type="project" value="InterPro"/>
</dbReference>
<sequence>MYVINTKGFNTKDKIKICREYIYPELYDTYLFKHDDIIINNDVLEYIIEKHTNKEEGVRNLKRCIESIISKINIYYLTNNSENIDLNFKIKDFKLPYNINKEDVDIFLKINNSDQPPQHMYM</sequence>
<dbReference type="AlphaFoldDB" id="A0A6C0C828"/>
<dbReference type="Pfam" id="PF22667">
    <property type="entry name" value="Lon_lid"/>
    <property type="match status" value="1"/>
</dbReference>
<evidence type="ECO:0000313" key="2">
    <source>
        <dbReference type="EMBL" id="QHS99673.1"/>
    </source>
</evidence>
<dbReference type="InterPro" id="IPR027417">
    <property type="entry name" value="P-loop_NTPase"/>
</dbReference>
<feature type="domain" description="Lon protease AAA+ ATPase lid" evidence="1">
    <location>
        <begin position="33"/>
        <end position="80"/>
    </location>
</feature>
<dbReference type="InterPro" id="IPR027065">
    <property type="entry name" value="Lon_Prtase"/>
</dbReference>
<dbReference type="EMBL" id="MN739346">
    <property type="protein sequence ID" value="QHS99673.1"/>
    <property type="molecule type" value="Genomic_DNA"/>
</dbReference>
<dbReference type="GO" id="GO:0004252">
    <property type="term" value="F:serine-type endopeptidase activity"/>
    <property type="evidence" value="ECO:0007669"/>
    <property type="project" value="InterPro"/>
</dbReference>
<evidence type="ECO:0000259" key="1">
    <source>
        <dbReference type="Pfam" id="PF22667"/>
    </source>
</evidence>
<dbReference type="PANTHER" id="PTHR10046">
    <property type="entry name" value="ATP DEPENDENT LON PROTEASE FAMILY MEMBER"/>
    <property type="match status" value="1"/>
</dbReference>
<dbReference type="Gene3D" id="1.10.8.60">
    <property type="match status" value="1"/>
</dbReference>
<organism evidence="2">
    <name type="scientific">viral metagenome</name>
    <dbReference type="NCBI Taxonomy" id="1070528"/>
    <lineage>
        <taxon>unclassified sequences</taxon>
        <taxon>metagenomes</taxon>
        <taxon>organismal metagenomes</taxon>
    </lineage>
</organism>
<dbReference type="GO" id="GO:0005524">
    <property type="term" value="F:ATP binding"/>
    <property type="evidence" value="ECO:0007669"/>
    <property type="project" value="InterPro"/>
</dbReference>
<dbReference type="InterPro" id="IPR054594">
    <property type="entry name" value="Lon_lid"/>
</dbReference>
<reference evidence="2" key="1">
    <citation type="journal article" date="2020" name="Nature">
        <title>Giant virus diversity and host interactions through global metagenomics.</title>
        <authorList>
            <person name="Schulz F."/>
            <person name="Roux S."/>
            <person name="Paez-Espino D."/>
            <person name="Jungbluth S."/>
            <person name="Walsh D.A."/>
            <person name="Denef V.J."/>
            <person name="McMahon K.D."/>
            <person name="Konstantinidis K.T."/>
            <person name="Eloe-Fadrosh E.A."/>
            <person name="Kyrpides N.C."/>
            <person name="Woyke T."/>
        </authorList>
    </citation>
    <scope>NUCLEOTIDE SEQUENCE</scope>
    <source>
        <strain evidence="2">GVMAG-M-3300020187-37</strain>
    </source>
</reference>
<proteinExistence type="predicted"/>
<name>A0A6C0C828_9ZZZZ</name>
<dbReference type="GO" id="GO:0004176">
    <property type="term" value="F:ATP-dependent peptidase activity"/>
    <property type="evidence" value="ECO:0007669"/>
    <property type="project" value="InterPro"/>
</dbReference>
<accession>A0A6C0C828</accession>
<dbReference type="SUPFAM" id="SSF52540">
    <property type="entry name" value="P-loop containing nucleoside triphosphate hydrolases"/>
    <property type="match status" value="1"/>
</dbReference>
<protein>
    <recommendedName>
        <fullName evidence="1">Lon protease AAA+ ATPase lid domain-containing protein</fullName>
    </recommendedName>
</protein>